<dbReference type="InterPro" id="IPR036278">
    <property type="entry name" value="Sialidase_sf"/>
</dbReference>
<evidence type="ECO:0000259" key="5">
    <source>
        <dbReference type="Pfam" id="PF13088"/>
    </source>
</evidence>
<dbReference type="GO" id="GO:0004308">
    <property type="term" value="F:exo-alpha-sialidase activity"/>
    <property type="evidence" value="ECO:0007669"/>
    <property type="project" value="UniProtKB-EC"/>
</dbReference>
<evidence type="ECO:0000256" key="3">
    <source>
        <dbReference type="ARBA" id="ARBA00012733"/>
    </source>
</evidence>
<dbReference type="CDD" id="cd15482">
    <property type="entry name" value="Sialidase_non-viral"/>
    <property type="match status" value="1"/>
</dbReference>
<proteinExistence type="inferred from homology"/>
<feature type="chain" id="PRO_5039412916" description="exo-alpha-sialidase" evidence="4">
    <location>
        <begin position="20"/>
        <end position="420"/>
    </location>
</feature>
<dbReference type="PANTHER" id="PTHR10628:SF30">
    <property type="entry name" value="EXO-ALPHA-SIALIDASE"/>
    <property type="match status" value="1"/>
</dbReference>
<sequence length="420" mass="45038">MAASLLAVAVTATVPPAPAGAAAASHSEKLLFDGGGSEVLNGITYHSFRIPSLVQTTKHTLLAFAEGRASDNSDWGNINLVYKRSTDDGASWSALSEVVGAGSGTWGNPTAVVDQSNNRIWLFMSWNPAGYSQHGSAGTTKITEWDQRRVYVTSSDDDGVSWATPVNISEAVKPRTRGVGTVWAWDAVGPGVGVQITTGEHAGRLVIPAVSRNIYSDDHGATWKTQLITEKGTGNTMQGTSEGTVLELTDGQLYRNDRAAAYWDDDVASTQRRWVTRGTIENGFDTYAPDNRLLDPRSEGSTMRYNLNSPARIVFLNSASTGTRTKMEVKISNDEARTWPCYRTLNDAPLPSHTAPGWSGLGSLAVKEGGYSSIAKTADFTIGALVEVNENTDDSSTSHRSIVFRKVNLPWVFAGPGTCS</sequence>
<dbReference type="GO" id="GO:0006689">
    <property type="term" value="P:ganglioside catabolic process"/>
    <property type="evidence" value="ECO:0007669"/>
    <property type="project" value="TreeGrafter"/>
</dbReference>
<dbReference type="Gene3D" id="2.120.10.10">
    <property type="match status" value="1"/>
</dbReference>
<dbReference type="Pfam" id="PF13088">
    <property type="entry name" value="BNR_2"/>
    <property type="match status" value="1"/>
</dbReference>
<dbReference type="InterPro" id="IPR026856">
    <property type="entry name" value="Sialidase_fam"/>
</dbReference>
<dbReference type="GO" id="GO:0009313">
    <property type="term" value="P:oligosaccharide catabolic process"/>
    <property type="evidence" value="ECO:0007669"/>
    <property type="project" value="TreeGrafter"/>
</dbReference>
<evidence type="ECO:0000313" key="6">
    <source>
        <dbReference type="EMBL" id="GID67092.1"/>
    </source>
</evidence>
<evidence type="ECO:0000313" key="7">
    <source>
        <dbReference type="Proteomes" id="UP000619479"/>
    </source>
</evidence>
<dbReference type="GO" id="GO:0016020">
    <property type="term" value="C:membrane"/>
    <property type="evidence" value="ECO:0007669"/>
    <property type="project" value="TreeGrafter"/>
</dbReference>
<dbReference type="GO" id="GO:0005737">
    <property type="term" value="C:cytoplasm"/>
    <property type="evidence" value="ECO:0007669"/>
    <property type="project" value="TreeGrafter"/>
</dbReference>
<feature type="domain" description="Sialidase" evidence="5">
    <location>
        <begin position="60"/>
        <end position="379"/>
    </location>
</feature>
<dbReference type="RefSeq" id="WP_203744440.1">
    <property type="nucleotide sequence ID" value="NZ_BAAAUC010000004.1"/>
</dbReference>
<organism evidence="6 7">
    <name type="scientific">Actinoplanes cyaneus</name>
    <dbReference type="NCBI Taxonomy" id="52696"/>
    <lineage>
        <taxon>Bacteria</taxon>
        <taxon>Bacillati</taxon>
        <taxon>Actinomycetota</taxon>
        <taxon>Actinomycetes</taxon>
        <taxon>Micromonosporales</taxon>
        <taxon>Micromonosporaceae</taxon>
        <taxon>Actinoplanes</taxon>
    </lineage>
</organism>
<keyword evidence="7" id="KW-1185">Reference proteome</keyword>
<dbReference type="AlphaFoldDB" id="A0A919IKU3"/>
<evidence type="ECO:0000256" key="4">
    <source>
        <dbReference type="SAM" id="SignalP"/>
    </source>
</evidence>
<evidence type="ECO:0000256" key="1">
    <source>
        <dbReference type="ARBA" id="ARBA00000427"/>
    </source>
</evidence>
<dbReference type="SUPFAM" id="SSF50939">
    <property type="entry name" value="Sialidases"/>
    <property type="match status" value="1"/>
</dbReference>
<comment type="caution">
    <text evidence="6">The sequence shown here is derived from an EMBL/GenBank/DDBJ whole genome shotgun (WGS) entry which is preliminary data.</text>
</comment>
<dbReference type="PANTHER" id="PTHR10628">
    <property type="entry name" value="SIALIDASE"/>
    <property type="match status" value="1"/>
</dbReference>
<name>A0A919IKU3_9ACTN</name>
<gene>
    <name evidence="6" type="ORF">Acy02nite_49730</name>
</gene>
<dbReference type="Proteomes" id="UP000619479">
    <property type="component" value="Unassembled WGS sequence"/>
</dbReference>
<dbReference type="InterPro" id="IPR011040">
    <property type="entry name" value="Sialidase"/>
</dbReference>
<comment type="catalytic activity">
    <reaction evidence="1">
        <text>Hydrolysis of alpha-(2-&gt;3)-, alpha-(2-&gt;6)-, alpha-(2-&gt;8)- glycosidic linkages of terminal sialic acid residues in oligosaccharides, glycoproteins, glycolipids, colominic acid and synthetic substrates.</text>
        <dbReference type="EC" id="3.2.1.18"/>
    </reaction>
</comment>
<accession>A0A919IKU3</accession>
<keyword evidence="4" id="KW-0732">Signal</keyword>
<feature type="signal peptide" evidence="4">
    <location>
        <begin position="1"/>
        <end position="19"/>
    </location>
</feature>
<dbReference type="EMBL" id="BOMH01000037">
    <property type="protein sequence ID" value="GID67092.1"/>
    <property type="molecule type" value="Genomic_DNA"/>
</dbReference>
<comment type="similarity">
    <text evidence="2">Belongs to the glycosyl hydrolase 33 family.</text>
</comment>
<protein>
    <recommendedName>
        <fullName evidence="3">exo-alpha-sialidase</fullName>
        <ecNumber evidence="3">3.2.1.18</ecNumber>
    </recommendedName>
</protein>
<evidence type="ECO:0000256" key="2">
    <source>
        <dbReference type="ARBA" id="ARBA00009348"/>
    </source>
</evidence>
<dbReference type="EC" id="3.2.1.18" evidence="3"/>
<reference evidence="6" key="1">
    <citation type="submission" date="2021-01" db="EMBL/GenBank/DDBJ databases">
        <title>Whole genome shotgun sequence of Actinoplanes cyaneus NBRC 14990.</title>
        <authorList>
            <person name="Komaki H."/>
            <person name="Tamura T."/>
        </authorList>
    </citation>
    <scope>NUCLEOTIDE SEQUENCE</scope>
    <source>
        <strain evidence="6">NBRC 14990</strain>
    </source>
</reference>